<dbReference type="InterPro" id="IPR036513">
    <property type="entry name" value="STAS_dom_sf"/>
</dbReference>
<dbReference type="Pfam" id="PF01740">
    <property type="entry name" value="STAS"/>
    <property type="match status" value="1"/>
</dbReference>
<dbReference type="PROSITE" id="PS50801">
    <property type="entry name" value="STAS"/>
    <property type="match status" value="1"/>
</dbReference>
<dbReference type="EMBL" id="PGXC01000023">
    <property type="protein sequence ID" value="PKK89213.1"/>
    <property type="molecule type" value="Genomic_DNA"/>
</dbReference>
<evidence type="ECO:0000259" key="1">
    <source>
        <dbReference type="PROSITE" id="PS50801"/>
    </source>
</evidence>
<feature type="domain" description="STAS" evidence="1">
    <location>
        <begin position="10"/>
        <end position="112"/>
    </location>
</feature>
<protein>
    <recommendedName>
        <fullName evidence="1">STAS domain-containing protein</fullName>
    </recommendedName>
</protein>
<dbReference type="GO" id="GO:0043856">
    <property type="term" value="F:anti-sigma factor antagonist activity"/>
    <property type="evidence" value="ECO:0007669"/>
    <property type="project" value="TreeGrafter"/>
</dbReference>
<gene>
    <name evidence="2" type="ORF">CVV64_15510</name>
</gene>
<sequence length="112" mass="12813">MEIKYSQELLCTAVEEDDRVKVVVMKPKFNYEETFCFYEKVSEFLESLPEAPRPVLIDLTSVIYVDSTCMGILVRLYQKAAETGGHVVLAGVSPTIMHLLNMTRLSELFKFQ</sequence>
<evidence type="ECO:0000313" key="3">
    <source>
        <dbReference type="Proteomes" id="UP000233256"/>
    </source>
</evidence>
<evidence type="ECO:0000313" key="2">
    <source>
        <dbReference type="EMBL" id="PKK89213.1"/>
    </source>
</evidence>
<dbReference type="Gene3D" id="3.30.750.24">
    <property type="entry name" value="STAS domain"/>
    <property type="match status" value="1"/>
</dbReference>
<name>A0A2N1PLJ0_9BACT</name>
<dbReference type="InterPro" id="IPR002645">
    <property type="entry name" value="STAS_dom"/>
</dbReference>
<comment type="caution">
    <text evidence="2">The sequence shown here is derived from an EMBL/GenBank/DDBJ whole genome shotgun (WGS) entry which is preliminary data.</text>
</comment>
<organism evidence="2 3">
    <name type="scientific">Candidatus Wallbacteria bacterium HGW-Wallbacteria-1</name>
    <dbReference type="NCBI Taxonomy" id="2013854"/>
    <lineage>
        <taxon>Bacteria</taxon>
        <taxon>Candidatus Walliibacteriota</taxon>
    </lineage>
</organism>
<dbReference type="AlphaFoldDB" id="A0A2N1PLJ0"/>
<dbReference type="PANTHER" id="PTHR33495">
    <property type="entry name" value="ANTI-SIGMA FACTOR ANTAGONIST TM_1081-RELATED-RELATED"/>
    <property type="match status" value="1"/>
</dbReference>
<dbReference type="CDD" id="cd07043">
    <property type="entry name" value="STAS_anti-anti-sigma_factors"/>
    <property type="match status" value="1"/>
</dbReference>
<dbReference type="SUPFAM" id="SSF52091">
    <property type="entry name" value="SpoIIaa-like"/>
    <property type="match status" value="1"/>
</dbReference>
<reference evidence="2 3" key="1">
    <citation type="journal article" date="2017" name="ISME J.">
        <title>Potential for microbial H2 and metal transformations associated with novel bacteria and archaea in deep terrestrial subsurface sediments.</title>
        <authorList>
            <person name="Hernsdorf A.W."/>
            <person name="Amano Y."/>
            <person name="Miyakawa K."/>
            <person name="Ise K."/>
            <person name="Suzuki Y."/>
            <person name="Anantharaman K."/>
            <person name="Probst A."/>
            <person name="Burstein D."/>
            <person name="Thomas B.C."/>
            <person name="Banfield J.F."/>
        </authorList>
    </citation>
    <scope>NUCLEOTIDE SEQUENCE [LARGE SCALE GENOMIC DNA]</scope>
    <source>
        <strain evidence="2">HGW-Wallbacteria-1</strain>
    </source>
</reference>
<proteinExistence type="predicted"/>
<accession>A0A2N1PLJ0</accession>
<dbReference type="Proteomes" id="UP000233256">
    <property type="component" value="Unassembled WGS sequence"/>
</dbReference>